<reference evidence="2 3" key="2">
    <citation type="submission" date="2018-11" db="EMBL/GenBank/DDBJ databases">
        <authorList>
            <consortium name="Pathogen Informatics"/>
        </authorList>
    </citation>
    <scope>NUCLEOTIDE SEQUENCE [LARGE SCALE GENOMIC DNA]</scope>
    <source>
        <strain evidence="2">Dakar</strain>
        <strain evidence="3">Dakar, Senegal</strain>
    </source>
</reference>
<organism evidence="4">
    <name type="scientific">Schistosoma curassoni</name>
    <dbReference type="NCBI Taxonomy" id="6186"/>
    <lineage>
        <taxon>Eukaryota</taxon>
        <taxon>Metazoa</taxon>
        <taxon>Spiralia</taxon>
        <taxon>Lophotrochozoa</taxon>
        <taxon>Platyhelminthes</taxon>
        <taxon>Trematoda</taxon>
        <taxon>Digenea</taxon>
        <taxon>Strigeidida</taxon>
        <taxon>Schistosomatoidea</taxon>
        <taxon>Schistosomatidae</taxon>
        <taxon>Schistosoma</taxon>
    </lineage>
</organism>
<evidence type="ECO:0000313" key="4">
    <source>
        <dbReference type="WBParaSite" id="SCUD_0000673101-mRNA-1"/>
    </source>
</evidence>
<accession>A0A183JVI6</accession>
<dbReference type="AlphaFoldDB" id="A0A183JVI6"/>
<evidence type="ECO:0000313" key="3">
    <source>
        <dbReference type="Proteomes" id="UP000279833"/>
    </source>
</evidence>
<dbReference type="WBParaSite" id="SCUD_0000673101-mRNA-1">
    <property type="protein sequence ID" value="SCUD_0000673101-mRNA-1"/>
    <property type="gene ID" value="SCUD_0000673101"/>
</dbReference>
<dbReference type="GO" id="GO:0007165">
    <property type="term" value="P:signal transduction"/>
    <property type="evidence" value="ECO:0007669"/>
    <property type="project" value="InterPro"/>
</dbReference>
<reference evidence="4" key="1">
    <citation type="submission" date="2016-06" db="UniProtKB">
        <authorList>
            <consortium name="WormBaseParasite"/>
        </authorList>
    </citation>
    <scope>IDENTIFICATION</scope>
</reference>
<dbReference type="InterPro" id="IPR000159">
    <property type="entry name" value="RA_dom"/>
</dbReference>
<dbReference type="PROSITE" id="PS50200">
    <property type="entry name" value="RA"/>
    <property type="match status" value="1"/>
</dbReference>
<dbReference type="EMBL" id="UZAK01016529">
    <property type="protein sequence ID" value="VDP06902.1"/>
    <property type="molecule type" value="Genomic_DNA"/>
</dbReference>
<sequence length="49" mass="5758">MVLGRILRPKDYPLLIVQNSQSLGVLVLRKKQDALLMNKRRSVWVSYFN</sequence>
<protein>
    <submittedName>
        <fullName evidence="4">Ras-associating domain-containing protein</fullName>
    </submittedName>
</protein>
<evidence type="ECO:0000313" key="2">
    <source>
        <dbReference type="EMBL" id="VDP06902.1"/>
    </source>
</evidence>
<proteinExistence type="predicted"/>
<dbReference type="Proteomes" id="UP000279833">
    <property type="component" value="Unassembled WGS sequence"/>
</dbReference>
<keyword evidence="3" id="KW-1185">Reference proteome</keyword>
<gene>
    <name evidence="2" type="ORF">SCUD_LOCUS6730</name>
</gene>
<name>A0A183JVI6_9TREM</name>
<feature type="domain" description="Ras-associating" evidence="1">
    <location>
        <begin position="1"/>
        <end position="33"/>
    </location>
</feature>
<evidence type="ECO:0000259" key="1">
    <source>
        <dbReference type="PROSITE" id="PS50200"/>
    </source>
</evidence>